<evidence type="ECO:0000313" key="2">
    <source>
        <dbReference type="Proteomes" id="UP000440694"/>
    </source>
</evidence>
<organism evidence="1 2">
    <name type="scientific">Hyphomicrobium album</name>
    <dbReference type="NCBI Taxonomy" id="2665159"/>
    <lineage>
        <taxon>Bacteria</taxon>
        <taxon>Pseudomonadati</taxon>
        <taxon>Pseudomonadota</taxon>
        <taxon>Alphaproteobacteria</taxon>
        <taxon>Hyphomicrobiales</taxon>
        <taxon>Hyphomicrobiaceae</taxon>
        <taxon>Hyphomicrobium</taxon>
    </lineage>
</organism>
<protein>
    <submittedName>
        <fullName evidence="1">Uncharacterized protein</fullName>
    </submittedName>
</protein>
<accession>A0A6I3KFZ7</accession>
<dbReference type="RefSeq" id="WP_154737658.1">
    <property type="nucleotide sequence ID" value="NZ_WMBQ01000001.1"/>
</dbReference>
<proteinExistence type="predicted"/>
<comment type="caution">
    <text evidence="1">The sequence shown here is derived from an EMBL/GenBank/DDBJ whole genome shotgun (WGS) entry which is preliminary data.</text>
</comment>
<dbReference type="Proteomes" id="UP000440694">
    <property type="component" value="Unassembled WGS sequence"/>
</dbReference>
<dbReference type="AlphaFoldDB" id="A0A6I3KFZ7"/>
<keyword evidence="2" id="KW-1185">Reference proteome</keyword>
<sequence length="69" mass="7658">MAMVRRWAIFRVADDLHQQVGAHPSKGAAAVEAMRLASITGMSHHVVEQITSRRLALESYGRAIGLQRF</sequence>
<name>A0A6I3KFZ7_9HYPH</name>
<gene>
    <name evidence="1" type="ORF">GIW81_01915</name>
</gene>
<evidence type="ECO:0000313" key="1">
    <source>
        <dbReference type="EMBL" id="MTD93086.1"/>
    </source>
</evidence>
<reference evidence="1 2" key="1">
    <citation type="submission" date="2019-11" db="EMBL/GenBank/DDBJ databases">
        <title>Identification of a novel strain.</title>
        <authorList>
            <person name="Xu Q."/>
            <person name="Wang G."/>
        </authorList>
    </citation>
    <scope>NUCLEOTIDE SEQUENCE [LARGE SCALE GENOMIC DNA]</scope>
    <source>
        <strain evidence="2">xq</strain>
    </source>
</reference>
<dbReference type="EMBL" id="WMBQ01000001">
    <property type="protein sequence ID" value="MTD93086.1"/>
    <property type="molecule type" value="Genomic_DNA"/>
</dbReference>